<proteinExistence type="predicted"/>
<feature type="transmembrane region" description="Helical" evidence="1">
    <location>
        <begin position="618"/>
        <end position="638"/>
    </location>
</feature>
<feature type="transmembrane region" description="Helical" evidence="1">
    <location>
        <begin position="367"/>
        <end position="387"/>
    </location>
</feature>
<comment type="caution">
    <text evidence="2">The sequence shown here is derived from an EMBL/GenBank/DDBJ whole genome shotgun (WGS) entry which is preliminary data.</text>
</comment>
<keyword evidence="1" id="KW-1133">Transmembrane helix</keyword>
<protein>
    <submittedName>
        <fullName evidence="2">Membrane protein</fullName>
    </submittedName>
</protein>
<feature type="transmembrane region" description="Helical" evidence="1">
    <location>
        <begin position="340"/>
        <end position="360"/>
    </location>
</feature>
<reference evidence="2 3" key="1">
    <citation type="submission" date="2014-03" db="EMBL/GenBank/DDBJ databases">
        <title>Genomics of Bifidobacteria.</title>
        <authorList>
            <person name="Ventura M."/>
            <person name="Milani C."/>
            <person name="Lugli G.A."/>
        </authorList>
    </citation>
    <scope>NUCLEOTIDE SEQUENCE [LARGE SCALE GENOMIC DNA]</scope>
    <source>
        <strain evidence="2 3">DSM 23973</strain>
    </source>
</reference>
<feature type="transmembrane region" description="Helical" evidence="1">
    <location>
        <begin position="554"/>
        <end position="577"/>
    </location>
</feature>
<dbReference type="EMBL" id="JGYS01000022">
    <property type="protein sequence ID" value="KFI51352.1"/>
    <property type="molecule type" value="Genomic_DNA"/>
</dbReference>
<feature type="transmembrane region" description="Helical" evidence="1">
    <location>
        <begin position="185"/>
        <end position="205"/>
    </location>
</feature>
<feature type="transmembrane region" description="Helical" evidence="1">
    <location>
        <begin position="659"/>
        <end position="681"/>
    </location>
</feature>
<sequence>MLTVVTALLILLIECFGFNMPFWRTLGASMDSAAYENTMGPGLERTDTGSLRVTDPSGAWLQVETDGTSDFARVDALTPKQDALRIVHLRASLDGGTATSRTVSLVSQRSLFIPTHGAGTLRVWIEEGRNQIIPIEAIRANVRVPFTFDVTRVALMAGAVLMVVLLGPWSRLWRIALDTSSLRQRLGFAALLTPFAVSMVTNVVWQMMYSQPLVFHALGGYTYDFEQYGRLADSLLHGRTWLDLMVPPELAAAADPHDVITRNRLFAEGVDPIYWDHAYFEGRWYTYFGVLPAVLLFMPYRVLSGRMLSSAAAVHLLMFLALLFTCLLVVRVIARLAPRTSVAATLIALVFVPLAGNYGYLFYRTNFYSVPFAASLTLTALGLWLWVGAQTAKPPLNPADRWQVGSAPEISLPRLGLGALCIASNFGCRPTFCLAALLGFPLFWPQIHALVSHLAAGKVSWRKALRAPGVVIAAAAVPIVPLMLYNRARFGSLFDFGTAYQMTVTDMTRFREPIADILPVIGYYLFLPLRFGDGFPWLRLSPTPLPEWSFAEPMVGGLFVLCPLLLAAFALPALLRVPDTGRTPGLRPMLMGMLVLGLALVAFDAVSAGLGWRYMCDFGWLFALSALPALLRVMGDVVDHDDMAAADASSRVCRIRPALRLIVLAILMWSLLVALTCWFTPGRQDVMLSGNPRLFGDVASWFLA</sequence>
<keyword evidence="1" id="KW-0812">Transmembrane</keyword>
<evidence type="ECO:0000313" key="3">
    <source>
        <dbReference type="Proteomes" id="UP000029072"/>
    </source>
</evidence>
<gene>
    <name evidence="2" type="ORF">BCAL_1083</name>
</gene>
<keyword evidence="1" id="KW-0472">Membrane</keyword>
<organism evidence="2 3">
    <name type="scientific">Bifidobacterium callitrichos DSM 23973</name>
    <dbReference type="NCBI Taxonomy" id="1437609"/>
    <lineage>
        <taxon>Bacteria</taxon>
        <taxon>Bacillati</taxon>
        <taxon>Actinomycetota</taxon>
        <taxon>Actinomycetes</taxon>
        <taxon>Bifidobacteriales</taxon>
        <taxon>Bifidobacteriaceae</taxon>
        <taxon>Bifidobacterium</taxon>
    </lineage>
</organism>
<dbReference type="eggNOG" id="COG1807">
    <property type="taxonomic scope" value="Bacteria"/>
</dbReference>
<dbReference type="Proteomes" id="UP000029072">
    <property type="component" value="Unassembled WGS sequence"/>
</dbReference>
<feature type="transmembrane region" description="Helical" evidence="1">
    <location>
        <begin position="284"/>
        <end position="303"/>
    </location>
</feature>
<accession>A0A086ZXV2</accession>
<evidence type="ECO:0000256" key="1">
    <source>
        <dbReference type="SAM" id="Phobius"/>
    </source>
</evidence>
<feature type="transmembrane region" description="Helical" evidence="1">
    <location>
        <begin position="589"/>
        <end position="612"/>
    </location>
</feature>
<dbReference type="STRING" id="1437609.BCAL_1083"/>
<feature type="transmembrane region" description="Helical" evidence="1">
    <location>
        <begin position="315"/>
        <end position="334"/>
    </location>
</feature>
<evidence type="ECO:0000313" key="2">
    <source>
        <dbReference type="EMBL" id="KFI51352.1"/>
    </source>
</evidence>
<dbReference type="AlphaFoldDB" id="A0A086ZXV2"/>
<feature type="transmembrane region" description="Helical" evidence="1">
    <location>
        <begin position="465"/>
        <end position="485"/>
    </location>
</feature>
<feature type="transmembrane region" description="Helical" evidence="1">
    <location>
        <begin position="153"/>
        <end position="173"/>
    </location>
</feature>
<name>A0A086ZXV2_9BIFI</name>